<dbReference type="GO" id="GO:0008270">
    <property type="term" value="F:zinc ion binding"/>
    <property type="evidence" value="ECO:0007669"/>
    <property type="project" value="UniProtKB-KW"/>
</dbReference>
<dbReference type="PROSITE" id="PS51125">
    <property type="entry name" value="NHL"/>
    <property type="match status" value="1"/>
</dbReference>
<feature type="transmembrane region" description="Helical" evidence="3">
    <location>
        <begin position="552"/>
        <end position="573"/>
    </location>
</feature>
<keyword evidence="3" id="KW-0812">Transmembrane</keyword>
<dbReference type="InterPro" id="IPR001258">
    <property type="entry name" value="NHL_repeat"/>
</dbReference>
<dbReference type="SUPFAM" id="SSF48452">
    <property type="entry name" value="TPR-like"/>
    <property type="match status" value="1"/>
</dbReference>
<dbReference type="CDD" id="cd05819">
    <property type="entry name" value="NHL"/>
    <property type="match status" value="1"/>
</dbReference>
<dbReference type="EMBL" id="LS974202">
    <property type="protein sequence ID" value="SSC12754.1"/>
    <property type="molecule type" value="Genomic_DNA"/>
</dbReference>
<dbReference type="PANTHER" id="PTHR24104:SF25">
    <property type="entry name" value="PROTEIN LIN-41"/>
    <property type="match status" value="1"/>
</dbReference>
<keyword evidence="3" id="KW-0472">Membrane</keyword>
<evidence type="ECO:0000313" key="5">
    <source>
        <dbReference type="EMBL" id="SSC12754.1"/>
    </source>
</evidence>
<dbReference type="InterPro" id="IPR011042">
    <property type="entry name" value="6-blade_b-propeller_TolB-like"/>
</dbReference>
<dbReference type="InterPro" id="IPR050952">
    <property type="entry name" value="TRIM-NHL_E3_ligases"/>
</dbReference>
<feature type="transmembrane region" description="Helical" evidence="3">
    <location>
        <begin position="620"/>
        <end position="641"/>
    </location>
</feature>
<accession>A0A7Z7PQS6</accession>
<feature type="transmembrane region" description="Helical" evidence="3">
    <location>
        <begin position="517"/>
        <end position="540"/>
    </location>
</feature>
<evidence type="ECO:0000256" key="3">
    <source>
        <dbReference type="SAM" id="Phobius"/>
    </source>
</evidence>
<keyword evidence="1" id="KW-0677">Repeat</keyword>
<evidence type="ECO:0000313" key="6">
    <source>
        <dbReference type="Proteomes" id="UP000250796"/>
    </source>
</evidence>
<evidence type="ECO:0000256" key="2">
    <source>
        <dbReference type="PROSITE-ProRule" id="PRU00504"/>
    </source>
</evidence>
<feature type="chain" id="PRO_5041401995" description="Gluconolactonase" evidence="4">
    <location>
        <begin position="23"/>
        <end position="660"/>
    </location>
</feature>
<evidence type="ECO:0008006" key="7">
    <source>
        <dbReference type="Google" id="ProtNLM"/>
    </source>
</evidence>
<dbReference type="Gene3D" id="2.120.10.30">
    <property type="entry name" value="TolB, C-terminal domain"/>
    <property type="match status" value="2"/>
</dbReference>
<name>A0A7Z7PQS6_9BACT</name>
<protein>
    <recommendedName>
        <fullName evidence="7">Gluconolactonase</fullName>
    </recommendedName>
</protein>
<feature type="repeat" description="NHL" evidence="2">
    <location>
        <begin position="88"/>
        <end position="119"/>
    </location>
</feature>
<dbReference type="SUPFAM" id="SSF101898">
    <property type="entry name" value="NHL repeat"/>
    <property type="match status" value="1"/>
</dbReference>
<evidence type="ECO:0000256" key="4">
    <source>
        <dbReference type="SAM" id="SignalP"/>
    </source>
</evidence>
<reference evidence="5 6" key="1">
    <citation type="submission" date="2017-01" db="EMBL/GenBank/DDBJ databases">
        <authorList>
            <person name="Erauso G."/>
        </authorList>
    </citation>
    <scope>NUCLEOTIDE SEQUENCE [LARGE SCALE GENOMIC DNA]</scope>
    <source>
        <strain evidence="5">MESINF1</strain>
    </source>
</reference>
<evidence type="ECO:0000256" key="1">
    <source>
        <dbReference type="ARBA" id="ARBA00022737"/>
    </source>
</evidence>
<dbReference type="InterPro" id="IPR011990">
    <property type="entry name" value="TPR-like_helical_dom_sf"/>
</dbReference>
<keyword evidence="3" id="KW-1133">Transmembrane helix</keyword>
<feature type="transmembrane region" description="Helical" evidence="3">
    <location>
        <begin position="585"/>
        <end position="608"/>
    </location>
</feature>
<proteinExistence type="predicted"/>
<feature type="transmembrane region" description="Helical" evidence="3">
    <location>
        <begin position="484"/>
        <end position="505"/>
    </location>
</feature>
<keyword evidence="6" id="KW-1185">Reference proteome</keyword>
<feature type="transmembrane region" description="Helical" evidence="3">
    <location>
        <begin position="414"/>
        <end position="435"/>
    </location>
</feature>
<organism evidence="5 6">
    <name type="scientific">Mesotoga infera</name>
    <dbReference type="NCBI Taxonomy" id="1236046"/>
    <lineage>
        <taxon>Bacteria</taxon>
        <taxon>Thermotogati</taxon>
        <taxon>Thermotogota</taxon>
        <taxon>Thermotogae</taxon>
        <taxon>Kosmotogales</taxon>
        <taxon>Kosmotogaceae</taxon>
        <taxon>Mesotoga</taxon>
    </lineage>
</organism>
<dbReference type="PANTHER" id="PTHR24104">
    <property type="entry name" value="E3 UBIQUITIN-PROTEIN LIGASE NHLRC1-RELATED"/>
    <property type="match status" value="1"/>
</dbReference>
<feature type="signal peptide" evidence="4">
    <location>
        <begin position="1"/>
        <end position="22"/>
    </location>
</feature>
<gene>
    <name evidence="5" type="ORF">MESINF_1310</name>
</gene>
<dbReference type="RefSeq" id="WP_169698997.1">
    <property type="nucleotide sequence ID" value="NZ_LS974202.1"/>
</dbReference>
<keyword evidence="4" id="KW-0732">Signal</keyword>
<dbReference type="KEGG" id="minf:MESINF_1310"/>
<dbReference type="Proteomes" id="UP000250796">
    <property type="component" value="Chromosome MESINF"/>
</dbReference>
<dbReference type="AlphaFoldDB" id="A0A7Z7PQS6"/>
<sequence>MKRLITLVFLMAAAALCGNVSYNTYTVGIGRFLVKSQEAFEPTEVLYGEFLSPEDLFVRDGKLYVADSGNSRIAVLDGKEVSYLAEWEVLNPQGIYVDESGTIYIADSWARKVYKYDGRGVQTGVLTRPDSPLYGKSNDFIPLKVAADRRGNVYVLSQGVTNGLVVFNRDGKFVSFFGANEPDVTLRMILQRLLFTQTQKEQLLRIKPPSPGNLVVDDSGLVWTVTTGLTDKAIKRFNVAGTNIYGELDFSSSDFIDLDIDAFGNVYALSSNGLIFIYDSYGNLLFLFGGQSYYENRRGLLRSPVAIDVAEDGRIYVLDKEDGTITVFSPTAFGSLVLKGVSYYNQGMYLEGEAIWREIQKLNSGFLLTYKVLGNIEFKRDNYGQAFDYFSLAQDMRGYSEAFWHLRNDWLQKVVGLLFVALVALAVFDLVRSVLKRQGKIKPRARAGGEMKFRLLRELKASLKFLKNPFDAVYEMKRNGAVSFSTATLLYIWMYVQNVLILYLASPLFVGFRARNIDFLALFYDTYRLLFLWIVGNFLVSEISEGEGTFKHIYIGTIEAFLPILLFSLPLALVTNLLTLNEAFIYTFSMQALNVWSLVMLLIVISQVHNFTFGETVKNVLLTLFAMLLLALLIFLVLILLREEIDFFVSIVQELIFHAG</sequence>